<proteinExistence type="predicted"/>
<reference evidence="1 2" key="1">
    <citation type="submission" date="2019-12" db="EMBL/GenBank/DDBJ databases">
        <authorList>
            <person name="Floudas D."/>
            <person name="Bentzer J."/>
            <person name="Ahren D."/>
            <person name="Johansson T."/>
            <person name="Persson P."/>
            <person name="Tunlid A."/>
        </authorList>
    </citation>
    <scope>NUCLEOTIDE SEQUENCE [LARGE SCALE GENOMIC DNA]</scope>
    <source>
        <strain evidence="1 2">CBS 102.39</strain>
    </source>
</reference>
<keyword evidence="2" id="KW-1185">Reference proteome</keyword>
<dbReference type="EMBL" id="JAACJL010000046">
    <property type="protein sequence ID" value="KAF4613272.1"/>
    <property type="molecule type" value="Genomic_DNA"/>
</dbReference>
<name>A0A8H4VKT6_9AGAR</name>
<evidence type="ECO:0000313" key="2">
    <source>
        <dbReference type="Proteomes" id="UP000521872"/>
    </source>
</evidence>
<evidence type="ECO:0000313" key="1">
    <source>
        <dbReference type="EMBL" id="KAF4613272.1"/>
    </source>
</evidence>
<protein>
    <recommendedName>
        <fullName evidence="3">F-box domain-containing protein</fullName>
    </recommendedName>
</protein>
<sequence length="560" mass="63465">MQPSTDKAPPISVLHEDLLFNIFFENTYLDFDNFESSFDTFFFRERIPDGGTEALITAQHCSLVSRQWRSIYLSSPSIWGRLISVDDLKRKTENWRNEVMARTGEASLWVYGHLRDDETLHFVFPFLEQNWARVQMLFLIDNNPLEATQTRLTLADGQKRWAFLKEPAPQLQRICITMSSPMDEAYLPPARTLFSNNAPPLLRHFAVSDRIPQILSRRNLSSLSLSSKIPTEEFLKMLQEMPELLSLKISGDLISKPNQEACARVILPKLRMLFFGGGVSFLTAGTILQSITPSSDCCLCAPLESERLLDSGEYKQYETGLATFVLPYLSLHPPLSAVTLTLRNSCVVLQSGPAFVITFSARPPSVSSPAPLLKVLICSGAFSNVSTVRVENTWSTSPQDFIHIFPEAFPSATTLIATDDIIQTLLQLDRNRMSTLLPSLVTLEVRNGTYSPGDHGVKESPHEQFLKLRKDLGLPLSVLNLGFIVNNFPVDLDYFELEHPGLLVKWSLKFVSEFKGNSNFEEYRCGDGHPERLRFASLIMELREEPENMLFGVYIDWNYY</sequence>
<dbReference type="AlphaFoldDB" id="A0A8H4VKT6"/>
<accession>A0A8H4VKT6</accession>
<evidence type="ECO:0008006" key="3">
    <source>
        <dbReference type="Google" id="ProtNLM"/>
    </source>
</evidence>
<dbReference type="Proteomes" id="UP000521872">
    <property type="component" value="Unassembled WGS sequence"/>
</dbReference>
<organism evidence="1 2">
    <name type="scientific">Agrocybe pediades</name>
    <dbReference type="NCBI Taxonomy" id="84607"/>
    <lineage>
        <taxon>Eukaryota</taxon>
        <taxon>Fungi</taxon>
        <taxon>Dikarya</taxon>
        <taxon>Basidiomycota</taxon>
        <taxon>Agaricomycotina</taxon>
        <taxon>Agaricomycetes</taxon>
        <taxon>Agaricomycetidae</taxon>
        <taxon>Agaricales</taxon>
        <taxon>Agaricineae</taxon>
        <taxon>Strophariaceae</taxon>
        <taxon>Agrocybe</taxon>
    </lineage>
</organism>
<comment type="caution">
    <text evidence="1">The sequence shown here is derived from an EMBL/GenBank/DDBJ whole genome shotgun (WGS) entry which is preliminary data.</text>
</comment>
<gene>
    <name evidence="1" type="ORF">D9613_010852</name>
</gene>